<keyword evidence="7" id="KW-0547">Nucleotide-binding</keyword>
<dbReference type="Pfam" id="PF02518">
    <property type="entry name" value="HATPase_c"/>
    <property type="match status" value="1"/>
</dbReference>
<accession>A0A843YC92</accession>
<dbReference type="EMBL" id="WIBF01000001">
    <property type="protein sequence ID" value="MQQ07094.1"/>
    <property type="molecule type" value="Genomic_DNA"/>
</dbReference>
<comment type="subcellular location">
    <subcellularLocation>
        <location evidence="2">Cell membrane</location>
        <topology evidence="2">Multi-pass membrane protein</topology>
    </subcellularLocation>
</comment>
<evidence type="ECO:0000256" key="2">
    <source>
        <dbReference type="ARBA" id="ARBA00004651"/>
    </source>
</evidence>
<keyword evidence="10" id="KW-1133">Transmembrane helix</keyword>
<evidence type="ECO:0000256" key="7">
    <source>
        <dbReference type="ARBA" id="ARBA00022741"/>
    </source>
</evidence>
<keyword evidence="5" id="KW-0597">Phosphoprotein</keyword>
<evidence type="ECO:0000259" key="11">
    <source>
        <dbReference type="PROSITE" id="PS50109"/>
    </source>
</evidence>
<protein>
    <recommendedName>
        <fullName evidence="3">histidine kinase</fullName>
        <ecNumber evidence="3">2.7.13.3</ecNumber>
    </recommendedName>
</protein>
<sequence>MFWRHNNLARRYMFAALVAAIVPLLVIAFLYDRYSVRLIDTISRSRTEGEVQAVAVRMGSFLRAQLNRLENIADLPETAQFLASDHPVMSDTLYDFLLLEADSPDVYAIELYSMEERLLATVPQTQSPPPVQDATTPFVSFEQADVIGPVLPPNGLPGWFMIRLPVSVNRAELGYVVMRLRLNSLTEKMGPLILTGIKSPQLVVFDRIHLNAAGHRVAAGSVLHSSNPILPGWHLDLVALTDKLNDRRQALRLTLLILSFALVLALGLLFFQLSNRLTGYLRPLKEGADALSRGDFSANVPENGPGELGSLARAFNHMRRHLRDMINSRVDIERRAALGNMAAGIAHEVRNPLATIAATVYGLKRGETSPERVEMYDEMSGEIERVDRAIEEFLKYARPSTPKREPVLVRDTFRGLRTLTSAQVLERNITLNLGGDSQLELMIDPAHLRQILLNLILNAIQAVPDGGLISLKVLHLCGATVLTVEDNGAGMDGATLDKVMRPFFTTRSGGSGLGLAVTAELTRANGGYIHIDSTPGTGTTVTLTFPDPPREAPE</sequence>
<evidence type="ECO:0000256" key="3">
    <source>
        <dbReference type="ARBA" id="ARBA00012438"/>
    </source>
</evidence>
<dbReference type="GO" id="GO:0005886">
    <property type="term" value="C:plasma membrane"/>
    <property type="evidence" value="ECO:0007669"/>
    <property type="project" value="UniProtKB-SubCell"/>
</dbReference>
<keyword evidence="6" id="KW-0808">Transferase</keyword>
<dbReference type="PROSITE" id="PS50885">
    <property type="entry name" value="HAMP"/>
    <property type="match status" value="1"/>
</dbReference>
<feature type="domain" description="HAMP" evidence="12">
    <location>
        <begin position="275"/>
        <end position="327"/>
    </location>
</feature>
<keyword evidence="4" id="KW-1003">Cell membrane</keyword>
<dbReference type="InterPro" id="IPR050980">
    <property type="entry name" value="2C_sensor_his_kinase"/>
</dbReference>
<evidence type="ECO:0000259" key="12">
    <source>
        <dbReference type="PROSITE" id="PS50885"/>
    </source>
</evidence>
<dbReference type="InterPro" id="IPR004358">
    <property type="entry name" value="Sig_transdc_His_kin-like_C"/>
</dbReference>
<dbReference type="AlphaFoldDB" id="A0A843YC92"/>
<dbReference type="SMART" id="SM00388">
    <property type="entry name" value="HisKA"/>
    <property type="match status" value="1"/>
</dbReference>
<evidence type="ECO:0000313" key="13">
    <source>
        <dbReference type="EMBL" id="MQQ07094.1"/>
    </source>
</evidence>
<dbReference type="CDD" id="cd00075">
    <property type="entry name" value="HATPase"/>
    <property type="match status" value="1"/>
</dbReference>
<comment type="caution">
    <text evidence="13">The sequence shown here is derived from an EMBL/GenBank/DDBJ whole genome shotgun (WGS) entry which is preliminary data.</text>
</comment>
<dbReference type="Proteomes" id="UP000444174">
    <property type="component" value="Unassembled WGS sequence"/>
</dbReference>
<proteinExistence type="predicted"/>
<evidence type="ECO:0000256" key="1">
    <source>
        <dbReference type="ARBA" id="ARBA00000085"/>
    </source>
</evidence>
<dbReference type="PRINTS" id="PR00344">
    <property type="entry name" value="BCTRLSENSOR"/>
</dbReference>
<keyword evidence="14" id="KW-1185">Reference proteome</keyword>
<evidence type="ECO:0000256" key="6">
    <source>
        <dbReference type="ARBA" id="ARBA00022679"/>
    </source>
</evidence>
<evidence type="ECO:0000256" key="5">
    <source>
        <dbReference type="ARBA" id="ARBA00022553"/>
    </source>
</evidence>
<dbReference type="GO" id="GO:0005524">
    <property type="term" value="F:ATP binding"/>
    <property type="evidence" value="ECO:0007669"/>
    <property type="project" value="UniProtKB-KW"/>
</dbReference>
<organism evidence="13 14">
    <name type="scientific">Tritonibacter litoralis</name>
    <dbReference type="NCBI Taxonomy" id="2662264"/>
    <lineage>
        <taxon>Bacteria</taxon>
        <taxon>Pseudomonadati</taxon>
        <taxon>Pseudomonadota</taxon>
        <taxon>Alphaproteobacteria</taxon>
        <taxon>Rhodobacterales</taxon>
        <taxon>Paracoccaceae</taxon>
        <taxon>Tritonibacter</taxon>
    </lineage>
</organism>
<dbReference type="InterPro" id="IPR036890">
    <property type="entry name" value="HATPase_C_sf"/>
</dbReference>
<dbReference type="CDD" id="cd06225">
    <property type="entry name" value="HAMP"/>
    <property type="match status" value="1"/>
</dbReference>
<evidence type="ECO:0000256" key="10">
    <source>
        <dbReference type="SAM" id="Phobius"/>
    </source>
</evidence>
<dbReference type="InterPro" id="IPR003660">
    <property type="entry name" value="HAMP_dom"/>
</dbReference>
<keyword evidence="8" id="KW-0418">Kinase</keyword>
<dbReference type="InterPro" id="IPR036097">
    <property type="entry name" value="HisK_dim/P_sf"/>
</dbReference>
<evidence type="ECO:0000313" key="14">
    <source>
        <dbReference type="Proteomes" id="UP000444174"/>
    </source>
</evidence>
<dbReference type="Pfam" id="PF00512">
    <property type="entry name" value="HisKA"/>
    <property type="match status" value="1"/>
</dbReference>
<dbReference type="PROSITE" id="PS50109">
    <property type="entry name" value="HIS_KIN"/>
    <property type="match status" value="1"/>
</dbReference>
<dbReference type="Gene3D" id="6.10.340.10">
    <property type="match status" value="1"/>
</dbReference>
<evidence type="ECO:0000256" key="4">
    <source>
        <dbReference type="ARBA" id="ARBA00022475"/>
    </source>
</evidence>
<dbReference type="GO" id="GO:0000155">
    <property type="term" value="F:phosphorelay sensor kinase activity"/>
    <property type="evidence" value="ECO:0007669"/>
    <property type="project" value="InterPro"/>
</dbReference>
<dbReference type="PANTHER" id="PTHR44936">
    <property type="entry name" value="SENSOR PROTEIN CREC"/>
    <property type="match status" value="1"/>
</dbReference>
<dbReference type="SUPFAM" id="SSF158472">
    <property type="entry name" value="HAMP domain-like"/>
    <property type="match status" value="1"/>
</dbReference>
<dbReference type="PANTHER" id="PTHR44936:SF10">
    <property type="entry name" value="SENSOR PROTEIN RSTB"/>
    <property type="match status" value="1"/>
</dbReference>
<dbReference type="EC" id="2.7.13.3" evidence="3"/>
<dbReference type="InterPro" id="IPR003594">
    <property type="entry name" value="HATPase_dom"/>
</dbReference>
<dbReference type="SUPFAM" id="SSF55874">
    <property type="entry name" value="ATPase domain of HSP90 chaperone/DNA topoisomerase II/histidine kinase"/>
    <property type="match status" value="1"/>
</dbReference>
<comment type="catalytic activity">
    <reaction evidence="1">
        <text>ATP + protein L-histidine = ADP + protein N-phospho-L-histidine.</text>
        <dbReference type="EC" id="2.7.13.3"/>
    </reaction>
</comment>
<reference evidence="13 14" key="1">
    <citation type="submission" date="2019-10" db="EMBL/GenBank/DDBJ databases">
        <title>Epibacterium sp. nov., isolated from seawater.</title>
        <authorList>
            <person name="Zhang X."/>
            <person name="Li N."/>
        </authorList>
    </citation>
    <scope>NUCLEOTIDE SEQUENCE [LARGE SCALE GENOMIC DNA]</scope>
    <source>
        <strain evidence="13 14">SM1979</strain>
    </source>
</reference>
<name>A0A843YC92_9RHOB</name>
<dbReference type="SUPFAM" id="SSF47384">
    <property type="entry name" value="Homodimeric domain of signal transducing histidine kinase"/>
    <property type="match status" value="1"/>
</dbReference>
<keyword evidence="10" id="KW-0472">Membrane</keyword>
<dbReference type="Pfam" id="PF00672">
    <property type="entry name" value="HAMP"/>
    <property type="match status" value="1"/>
</dbReference>
<keyword evidence="9" id="KW-0067">ATP-binding</keyword>
<feature type="transmembrane region" description="Helical" evidence="10">
    <location>
        <begin position="253"/>
        <end position="273"/>
    </location>
</feature>
<dbReference type="CDD" id="cd00082">
    <property type="entry name" value="HisKA"/>
    <property type="match status" value="1"/>
</dbReference>
<evidence type="ECO:0000256" key="9">
    <source>
        <dbReference type="ARBA" id="ARBA00022840"/>
    </source>
</evidence>
<gene>
    <name evidence="13" type="ORF">GFB49_01370</name>
</gene>
<dbReference type="Gene3D" id="1.10.287.130">
    <property type="match status" value="1"/>
</dbReference>
<dbReference type="SMART" id="SM00304">
    <property type="entry name" value="HAMP"/>
    <property type="match status" value="1"/>
</dbReference>
<dbReference type="SMART" id="SM00387">
    <property type="entry name" value="HATPase_c"/>
    <property type="match status" value="1"/>
</dbReference>
<keyword evidence="10" id="KW-0812">Transmembrane</keyword>
<dbReference type="InterPro" id="IPR005467">
    <property type="entry name" value="His_kinase_dom"/>
</dbReference>
<feature type="transmembrane region" description="Helical" evidence="10">
    <location>
        <begin position="12"/>
        <end position="31"/>
    </location>
</feature>
<dbReference type="InterPro" id="IPR003661">
    <property type="entry name" value="HisK_dim/P_dom"/>
</dbReference>
<evidence type="ECO:0000256" key="8">
    <source>
        <dbReference type="ARBA" id="ARBA00022777"/>
    </source>
</evidence>
<dbReference type="Gene3D" id="3.30.565.10">
    <property type="entry name" value="Histidine kinase-like ATPase, C-terminal domain"/>
    <property type="match status" value="1"/>
</dbReference>
<feature type="domain" description="Histidine kinase" evidence="11">
    <location>
        <begin position="344"/>
        <end position="549"/>
    </location>
</feature>